<dbReference type="EMBL" id="GG663740">
    <property type="protein sequence ID" value="EEH56526.1"/>
    <property type="molecule type" value="Genomic_DNA"/>
</dbReference>
<accession>C1MTX0</accession>
<feature type="region of interest" description="Disordered" evidence="1">
    <location>
        <begin position="212"/>
        <end position="249"/>
    </location>
</feature>
<feature type="compositionally biased region" description="Basic and acidic residues" evidence="1">
    <location>
        <begin position="115"/>
        <end position="138"/>
    </location>
</feature>
<proteinExistence type="predicted"/>
<evidence type="ECO:0000256" key="1">
    <source>
        <dbReference type="SAM" id="MobiDB-lite"/>
    </source>
</evidence>
<dbReference type="RefSeq" id="XP_003059394.1">
    <property type="nucleotide sequence ID" value="XM_003059348.1"/>
</dbReference>
<feature type="compositionally biased region" description="Basic and acidic residues" evidence="1">
    <location>
        <begin position="98"/>
        <end position="108"/>
    </location>
</feature>
<keyword evidence="3" id="KW-1185">Reference proteome</keyword>
<protein>
    <submittedName>
        <fullName evidence="2">Predicted protein</fullName>
    </submittedName>
</protein>
<evidence type="ECO:0000313" key="3">
    <source>
        <dbReference type="Proteomes" id="UP000001876"/>
    </source>
</evidence>
<feature type="region of interest" description="Disordered" evidence="1">
    <location>
        <begin position="423"/>
        <end position="447"/>
    </location>
</feature>
<gene>
    <name evidence="2" type="ORF">MICPUCDRAFT_69390</name>
</gene>
<reference evidence="2 3" key="1">
    <citation type="journal article" date="2009" name="Science">
        <title>Green evolution and dynamic adaptations revealed by genomes of the marine picoeukaryotes Micromonas.</title>
        <authorList>
            <person name="Worden A.Z."/>
            <person name="Lee J.H."/>
            <person name="Mock T."/>
            <person name="Rouze P."/>
            <person name="Simmons M.P."/>
            <person name="Aerts A.L."/>
            <person name="Allen A.E."/>
            <person name="Cuvelier M.L."/>
            <person name="Derelle E."/>
            <person name="Everett M.V."/>
            <person name="Foulon E."/>
            <person name="Grimwood J."/>
            <person name="Gundlach H."/>
            <person name="Henrissat B."/>
            <person name="Napoli C."/>
            <person name="McDonald S.M."/>
            <person name="Parker M.S."/>
            <person name="Rombauts S."/>
            <person name="Salamov A."/>
            <person name="Von Dassow P."/>
            <person name="Badger J.H."/>
            <person name="Coutinho P.M."/>
            <person name="Demir E."/>
            <person name="Dubchak I."/>
            <person name="Gentemann C."/>
            <person name="Eikrem W."/>
            <person name="Gready J.E."/>
            <person name="John U."/>
            <person name="Lanier W."/>
            <person name="Lindquist E.A."/>
            <person name="Lucas S."/>
            <person name="Mayer K.F."/>
            <person name="Moreau H."/>
            <person name="Not F."/>
            <person name="Otillar R."/>
            <person name="Panaud O."/>
            <person name="Pangilinan J."/>
            <person name="Paulsen I."/>
            <person name="Piegu B."/>
            <person name="Poliakov A."/>
            <person name="Robbens S."/>
            <person name="Schmutz J."/>
            <person name="Toulza E."/>
            <person name="Wyss T."/>
            <person name="Zelensky A."/>
            <person name="Zhou K."/>
            <person name="Armbrust E.V."/>
            <person name="Bhattacharya D."/>
            <person name="Goodenough U.W."/>
            <person name="Van de Peer Y."/>
            <person name="Grigoriev I.V."/>
        </authorList>
    </citation>
    <scope>NUCLEOTIDE SEQUENCE [LARGE SCALE GENOMIC DNA]</scope>
    <source>
        <strain evidence="2 3">CCMP1545</strain>
    </source>
</reference>
<name>C1MTX0_MICPC</name>
<dbReference type="GeneID" id="9684834"/>
<feature type="compositionally biased region" description="Basic and acidic residues" evidence="1">
    <location>
        <begin position="520"/>
        <end position="552"/>
    </location>
</feature>
<evidence type="ECO:0000313" key="2">
    <source>
        <dbReference type="EMBL" id="EEH56526.1"/>
    </source>
</evidence>
<dbReference type="Proteomes" id="UP000001876">
    <property type="component" value="Unassembled WGS sequence"/>
</dbReference>
<dbReference type="AlphaFoldDB" id="C1MTX0"/>
<organism evidence="3">
    <name type="scientific">Micromonas pusilla (strain CCMP1545)</name>
    <name type="common">Picoplanktonic green alga</name>
    <dbReference type="NCBI Taxonomy" id="564608"/>
    <lineage>
        <taxon>Eukaryota</taxon>
        <taxon>Viridiplantae</taxon>
        <taxon>Chlorophyta</taxon>
        <taxon>Mamiellophyceae</taxon>
        <taxon>Mamiellales</taxon>
        <taxon>Mamiellaceae</taxon>
        <taxon>Micromonas</taxon>
    </lineage>
</organism>
<feature type="compositionally biased region" description="Basic residues" evidence="1">
    <location>
        <begin position="429"/>
        <end position="447"/>
    </location>
</feature>
<dbReference type="KEGG" id="mpp:MICPUCDRAFT_69390"/>
<feature type="region of interest" description="Disordered" evidence="1">
    <location>
        <begin position="97"/>
        <end position="138"/>
    </location>
</feature>
<sequence>MCHVRSCRTSVRPVQSQHTQQARNRRLIVFHTPRTATTTARAASSSSIALHYSRAPVHIPSHRVASLPNQRLHRVRDVVGVFGEIRPDAPLVVAVPFNRRDGDGDAHQLQHPRREHAQNGPRRDVTEQQRRGHARGRERDLLHRVAHALVPLRRRSLDVVDVRDGELARERRHRRDDVVDRGELVAELRDEVARVVADGGVLRDEVARREERRRARADELQRPGEEKAEHREVHQRVDGDDAADVRRLPGDALDGGHHVLRVVQRALVVAVGDLGLDARDEERGRGGAGDGGDDDVADEDVDGAGRGFGFGFLLRRRGLGRRRRFLRRRRRWGGSLRRGRGGRRRGGGSLRRALGRLGGGGGGVLLSLGLLRRVRLRLRVRGSLRLRRVRRVSLRLRGRGGVRLRGFLLRLERGRGLRLGGGGGGFSVRGRRRRDGRGRRRRRRLFDRRRRRRRGGGLRRGRVRLRLGRVDDPSLLLDLLHRGSLPRVHGGAARAVRALGALLVKLGHLLRDRGVDVRGGELHDGRRGGRDRGEGDRRRRERRDDLRGDGGRRRGGGLVVRGRRRRRGARDDEFDALGVGTLVFRGVRARAAA</sequence>
<feature type="region of interest" description="Disordered" evidence="1">
    <location>
        <begin position="520"/>
        <end position="564"/>
    </location>
</feature>